<organism evidence="7 8">
    <name type="scientific">Flavivirga eckloniae</name>
    <dbReference type="NCBI Taxonomy" id="1803846"/>
    <lineage>
        <taxon>Bacteria</taxon>
        <taxon>Pseudomonadati</taxon>
        <taxon>Bacteroidota</taxon>
        <taxon>Flavobacteriia</taxon>
        <taxon>Flavobacteriales</taxon>
        <taxon>Flavobacteriaceae</taxon>
        <taxon>Flavivirga</taxon>
    </lineage>
</organism>
<evidence type="ECO:0000256" key="1">
    <source>
        <dbReference type="ARBA" id="ARBA00010641"/>
    </source>
</evidence>
<reference evidence="7 8" key="1">
    <citation type="submission" date="2018-01" db="EMBL/GenBank/DDBJ databases">
        <title>Complete genome sequence of Flavivirga eckloniae ECD14 isolated from seaweed Ecklonia cava.</title>
        <authorList>
            <person name="Lee J.H."/>
            <person name="Baik K.S."/>
            <person name="Seong C.N."/>
        </authorList>
    </citation>
    <scope>NUCLEOTIDE SEQUENCE [LARGE SCALE GENOMIC DNA]</scope>
    <source>
        <strain evidence="7 8">ECD14</strain>
    </source>
</reference>
<dbReference type="InterPro" id="IPR007627">
    <property type="entry name" value="RNA_pol_sigma70_r2"/>
</dbReference>
<proteinExistence type="inferred from homology"/>
<gene>
    <name evidence="7" type="ORF">C1H87_20480</name>
</gene>
<feature type="domain" description="RNA polymerase sigma factor 70 region 4 type 2" evidence="6">
    <location>
        <begin position="109"/>
        <end position="158"/>
    </location>
</feature>
<dbReference type="SUPFAM" id="SSF88946">
    <property type="entry name" value="Sigma2 domain of RNA polymerase sigma factors"/>
    <property type="match status" value="1"/>
</dbReference>
<evidence type="ECO:0000259" key="5">
    <source>
        <dbReference type="Pfam" id="PF04542"/>
    </source>
</evidence>
<evidence type="ECO:0000256" key="4">
    <source>
        <dbReference type="ARBA" id="ARBA00023163"/>
    </source>
</evidence>
<dbReference type="InterPro" id="IPR013324">
    <property type="entry name" value="RNA_pol_sigma_r3/r4-like"/>
</dbReference>
<comment type="similarity">
    <text evidence="1">Belongs to the sigma-70 factor family. ECF subfamily.</text>
</comment>
<dbReference type="Proteomes" id="UP000235826">
    <property type="component" value="Chromosome"/>
</dbReference>
<keyword evidence="3" id="KW-0731">Sigma factor</keyword>
<dbReference type="PANTHER" id="PTHR43133">
    <property type="entry name" value="RNA POLYMERASE ECF-TYPE SIGMA FACTO"/>
    <property type="match status" value="1"/>
</dbReference>
<protein>
    <submittedName>
        <fullName evidence="7">RNA polymerase sigma-70 factor</fullName>
    </submittedName>
</protein>
<dbReference type="NCBIfam" id="TIGR02937">
    <property type="entry name" value="sigma70-ECF"/>
    <property type="match status" value="1"/>
</dbReference>
<dbReference type="AlphaFoldDB" id="A0A2K9PWP4"/>
<name>A0A2K9PWP4_9FLAO</name>
<dbReference type="Pfam" id="PF04542">
    <property type="entry name" value="Sigma70_r2"/>
    <property type="match status" value="1"/>
</dbReference>
<dbReference type="Gene3D" id="1.10.10.10">
    <property type="entry name" value="Winged helix-like DNA-binding domain superfamily/Winged helix DNA-binding domain"/>
    <property type="match status" value="1"/>
</dbReference>
<evidence type="ECO:0000256" key="3">
    <source>
        <dbReference type="ARBA" id="ARBA00023082"/>
    </source>
</evidence>
<dbReference type="OrthoDB" id="665981at2"/>
<evidence type="ECO:0000259" key="6">
    <source>
        <dbReference type="Pfam" id="PF08281"/>
    </source>
</evidence>
<evidence type="ECO:0000313" key="8">
    <source>
        <dbReference type="Proteomes" id="UP000235826"/>
    </source>
</evidence>
<dbReference type="InterPro" id="IPR013325">
    <property type="entry name" value="RNA_pol_sigma_r2"/>
</dbReference>
<dbReference type="Pfam" id="PF08281">
    <property type="entry name" value="Sigma70_r4_2"/>
    <property type="match status" value="1"/>
</dbReference>
<accession>A0A2K9PWP4</accession>
<dbReference type="InterPro" id="IPR036388">
    <property type="entry name" value="WH-like_DNA-bd_sf"/>
</dbReference>
<dbReference type="KEGG" id="fek:C1H87_20480"/>
<dbReference type="InterPro" id="IPR013249">
    <property type="entry name" value="RNA_pol_sigma70_r4_t2"/>
</dbReference>
<dbReference type="PANTHER" id="PTHR43133:SF46">
    <property type="entry name" value="RNA POLYMERASE SIGMA-70 FACTOR ECF SUBFAMILY"/>
    <property type="match status" value="1"/>
</dbReference>
<keyword evidence="2" id="KW-0805">Transcription regulation</keyword>
<feature type="domain" description="RNA polymerase sigma-70 region 2" evidence="5">
    <location>
        <begin position="13"/>
        <end position="80"/>
    </location>
</feature>
<dbReference type="InterPro" id="IPR039425">
    <property type="entry name" value="RNA_pol_sigma-70-like"/>
</dbReference>
<keyword evidence="8" id="KW-1185">Reference proteome</keyword>
<keyword evidence="4" id="KW-0804">Transcription</keyword>
<evidence type="ECO:0000256" key="2">
    <source>
        <dbReference type="ARBA" id="ARBA00023015"/>
    </source>
</evidence>
<dbReference type="SUPFAM" id="SSF88659">
    <property type="entry name" value="Sigma3 and sigma4 domains of RNA polymerase sigma factors"/>
    <property type="match status" value="1"/>
</dbReference>
<dbReference type="Gene3D" id="1.10.1740.10">
    <property type="match status" value="1"/>
</dbReference>
<dbReference type="GO" id="GO:0006352">
    <property type="term" value="P:DNA-templated transcription initiation"/>
    <property type="evidence" value="ECO:0007669"/>
    <property type="project" value="InterPro"/>
</dbReference>
<dbReference type="InterPro" id="IPR014284">
    <property type="entry name" value="RNA_pol_sigma-70_dom"/>
</dbReference>
<evidence type="ECO:0000313" key="7">
    <source>
        <dbReference type="EMBL" id="AUP80957.1"/>
    </source>
</evidence>
<dbReference type="RefSeq" id="WP_102757600.1">
    <property type="nucleotide sequence ID" value="NZ_CP025791.1"/>
</dbReference>
<sequence>MSKGEKKKIFSVLFDRHYKRLFNYSFKVVGQKDVAEELVQETFIKLWEHIESISNDKRSIESYLIKVLKNKIIDNYRKSQTKEKHINLYKLNTEFITDIDDKWELQKTIDTIYASLQPKTSEIFKLSRFKGLTYQEIASLKNISVKTVESHISKALQAFRKQLQDYL</sequence>
<dbReference type="GO" id="GO:0016987">
    <property type="term" value="F:sigma factor activity"/>
    <property type="evidence" value="ECO:0007669"/>
    <property type="project" value="UniProtKB-KW"/>
</dbReference>
<dbReference type="EMBL" id="CP025791">
    <property type="protein sequence ID" value="AUP80957.1"/>
    <property type="molecule type" value="Genomic_DNA"/>
</dbReference>
<dbReference type="InterPro" id="IPR014327">
    <property type="entry name" value="RNA_pol_sigma70_bacteroid"/>
</dbReference>
<dbReference type="NCBIfam" id="TIGR02985">
    <property type="entry name" value="Sig70_bacteroi1"/>
    <property type="match status" value="1"/>
</dbReference>
<dbReference type="GO" id="GO:0003677">
    <property type="term" value="F:DNA binding"/>
    <property type="evidence" value="ECO:0007669"/>
    <property type="project" value="InterPro"/>
</dbReference>